<keyword evidence="1" id="KW-0694">RNA-binding</keyword>
<comment type="caution">
    <text evidence="4">The sequence shown here is derived from an EMBL/GenBank/DDBJ whole genome shotgun (WGS) entry which is preliminary data.</text>
</comment>
<accession>A0A7X1TLN0</accession>
<proteinExistence type="predicted"/>
<evidence type="ECO:0000313" key="5">
    <source>
        <dbReference type="Proteomes" id="UP000484381"/>
    </source>
</evidence>
<dbReference type="GO" id="GO:0003723">
    <property type="term" value="F:RNA binding"/>
    <property type="evidence" value="ECO:0007669"/>
    <property type="project" value="UniProtKB-KW"/>
</dbReference>
<dbReference type="AlphaFoldDB" id="A0A7X1TLN0"/>
<name>A0A7X1TLN0_9BURK</name>
<organism evidence="4 5">
    <name type="scientific">Paraburkholderia franconis</name>
    <dbReference type="NCBI Taxonomy" id="2654983"/>
    <lineage>
        <taxon>Bacteria</taxon>
        <taxon>Pseudomonadati</taxon>
        <taxon>Pseudomonadota</taxon>
        <taxon>Betaproteobacteria</taxon>
        <taxon>Burkholderiales</taxon>
        <taxon>Burkholderiaceae</taxon>
        <taxon>Paraburkholderia</taxon>
    </lineage>
</organism>
<evidence type="ECO:0000313" key="4">
    <source>
        <dbReference type="EMBL" id="MPW23624.1"/>
    </source>
</evidence>
<dbReference type="InterPro" id="IPR052462">
    <property type="entry name" value="SLIRP/GR-RBP-like"/>
</dbReference>
<keyword evidence="5" id="KW-1185">Reference proteome</keyword>
<dbReference type="EMBL" id="WHNP01000123">
    <property type="protein sequence ID" value="MPW23624.1"/>
    <property type="molecule type" value="Genomic_DNA"/>
</dbReference>
<feature type="compositionally biased region" description="Gly residues" evidence="2">
    <location>
        <begin position="84"/>
        <end position="95"/>
    </location>
</feature>
<gene>
    <name evidence="4" type="ORF">GCT13_44650</name>
</gene>
<dbReference type="Gene3D" id="3.30.70.330">
    <property type="match status" value="1"/>
</dbReference>
<evidence type="ECO:0000259" key="3">
    <source>
        <dbReference type="PROSITE" id="PS50102"/>
    </source>
</evidence>
<feature type="domain" description="RRM" evidence="3">
    <location>
        <begin position="1"/>
        <end position="79"/>
    </location>
</feature>
<sequence length="95" mass="10106">MNIFVGNLSSGVTDEDLRNAFEAFGQVSSATITKDKYSGESRGFGFVEMPAKAEALAAINGMNGKELKGQNLKVNEARPRPDARGGGGRSGGRRW</sequence>
<dbReference type="CDD" id="cd21608">
    <property type="entry name" value="RRM2_NsCP33_like"/>
    <property type="match status" value="1"/>
</dbReference>
<dbReference type="Proteomes" id="UP000484381">
    <property type="component" value="Unassembled WGS sequence"/>
</dbReference>
<evidence type="ECO:0000256" key="2">
    <source>
        <dbReference type="SAM" id="MobiDB-lite"/>
    </source>
</evidence>
<dbReference type="InterPro" id="IPR035979">
    <property type="entry name" value="RBD_domain_sf"/>
</dbReference>
<dbReference type="RefSeq" id="WP_321575033.1">
    <property type="nucleotide sequence ID" value="NZ_WHNP01000123.1"/>
</dbReference>
<evidence type="ECO:0000256" key="1">
    <source>
        <dbReference type="ARBA" id="ARBA00022884"/>
    </source>
</evidence>
<dbReference type="InterPro" id="IPR012677">
    <property type="entry name" value="Nucleotide-bd_a/b_plait_sf"/>
</dbReference>
<dbReference type="Pfam" id="PF00076">
    <property type="entry name" value="RRM_1"/>
    <property type="match status" value="1"/>
</dbReference>
<dbReference type="PROSITE" id="PS50102">
    <property type="entry name" value="RRM"/>
    <property type="match status" value="1"/>
</dbReference>
<dbReference type="SMART" id="SM00360">
    <property type="entry name" value="RRM"/>
    <property type="match status" value="1"/>
</dbReference>
<dbReference type="SUPFAM" id="SSF54928">
    <property type="entry name" value="RNA-binding domain, RBD"/>
    <property type="match status" value="1"/>
</dbReference>
<protein>
    <submittedName>
        <fullName evidence="4">RNA-binding protein</fullName>
    </submittedName>
</protein>
<dbReference type="InterPro" id="IPR048289">
    <property type="entry name" value="RRM2_NsCP33-like"/>
</dbReference>
<feature type="region of interest" description="Disordered" evidence="2">
    <location>
        <begin position="70"/>
        <end position="95"/>
    </location>
</feature>
<dbReference type="InterPro" id="IPR000504">
    <property type="entry name" value="RRM_dom"/>
</dbReference>
<reference evidence="4 5" key="1">
    <citation type="submission" date="2019-10" db="EMBL/GenBank/DDBJ databases">
        <title>Paraburkholderia sp. isolated from nodules of Mimosa pudica from Brazilian Atlantic Forest soils.</title>
        <authorList>
            <person name="Paulitsch F."/>
            <person name="Hungria M."/>
            <person name="Dall'Agnol R."/>
        </authorList>
    </citation>
    <scope>NUCLEOTIDE SEQUENCE [LARGE SCALE GENOMIC DNA]</scope>
    <source>
        <strain evidence="4 5">CNPSo 3157</strain>
    </source>
</reference>
<dbReference type="PANTHER" id="PTHR48027">
    <property type="entry name" value="HETEROGENEOUS NUCLEAR RIBONUCLEOPROTEIN 87F-RELATED"/>
    <property type="match status" value="1"/>
</dbReference>